<feature type="region of interest" description="Disordered" evidence="6">
    <location>
        <begin position="542"/>
        <end position="563"/>
    </location>
</feature>
<keyword evidence="4 7" id="KW-1133">Transmembrane helix</keyword>
<evidence type="ECO:0000256" key="5">
    <source>
        <dbReference type="ARBA" id="ARBA00023136"/>
    </source>
</evidence>
<keyword evidence="5 7" id="KW-0472">Membrane</keyword>
<dbReference type="Gene3D" id="1.20.1250.20">
    <property type="entry name" value="MFS general substrate transporter like domains"/>
    <property type="match status" value="1"/>
</dbReference>
<feature type="transmembrane region" description="Helical" evidence="7">
    <location>
        <begin position="452"/>
        <end position="472"/>
    </location>
</feature>
<evidence type="ECO:0000256" key="4">
    <source>
        <dbReference type="ARBA" id="ARBA00022989"/>
    </source>
</evidence>
<organism evidence="8 9">
    <name type="scientific">Aspergillus taichungensis</name>
    <dbReference type="NCBI Taxonomy" id="482145"/>
    <lineage>
        <taxon>Eukaryota</taxon>
        <taxon>Fungi</taxon>
        <taxon>Dikarya</taxon>
        <taxon>Ascomycota</taxon>
        <taxon>Pezizomycotina</taxon>
        <taxon>Eurotiomycetes</taxon>
        <taxon>Eurotiomycetidae</taxon>
        <taxon>Eurotiales</taxon>
        <taxon>Aspergillaceae</taxon>
        <taxon>Aspergillus</taxon>
        <taxon>Aspergillus subgen. Circumdati</taxon>
    </lineage>
</organism>
<name>A0A2J5HEX9_9EURO</name>
<feature type="transmembrane region" description="Helical" evidence="7">
    <location>
        <begin position="305"/>
        <end position="325"/>
    </location>
</feature>
<evidence type="ECO:0000256" key="2">
    <source>
        <dbReference type="ARBA" id="ARBA00005982"/>
    </source>
</evidence>
<evidence type="ECO:0000313" key="8">
    <source>
        <dbReference type="EMBL" id="PLN75343.1"/>
    </source>
</evidence>
<feature type="transmembrane region" description="Helical" evidence="7">
    <location>
        <begin position="202"/>
        <end position="219"/>
    </location>
</feature>
<sequence>MSYNREKQATEECEFADSPEEYAQLRRVCDDISVDVFLVAVAELAERFTYRSITAPMQNYIQNPREDPFRPGALGMGQTAATGINYFFVCWCYMAPILGAVVADTFLGRFKTIVLATGFAASGVMTLFVTSLPASLDRGAGMPGLMIALILVGLGVGGIKSNVAPLIADQYGARPERVKTLPSGERVVVDPNITVQTIYARYFWVINLGGLSVIPVSWLELKVDFWAAFMLPLCFWVLAMVALIAGRTRYVVRPPQGSAITTAIRVLWISLRNGGKLDAARPYALKESETPVPWDDVFVDELKRALVACRVFLMFPIFWLCNGQATSNLVSQAMSMNTHGIPNDMMGFCNPATILIAVPLFETVIFPTLRRFNIRFKPISRMTTGFFIKACAIAYAAVLQERTYDQSLRIQPTNRLGPVIYKASPCQRSPEIEGCGETRRGEKISIFLQVPVYSMIGLSEFFAVLSGMEYAYTKAPQSMRSIVSALFLLMSAIGAGLGITLSPVSVDPTVLIEFISLSAVMFVTAIAFFLCFRRYNRAEEDMNKLKEPRSSSETDDSSRLERQ</sequence>
<dbReference type="EMBL" id="KZ559653">
    <property type="protein sequence ID" value="PLN75343.1"/>
    <property type="molecule type" value="Genomic_DNA"/>
</dbReference>
<comment type="similarity">
    <text evidence="2">Belongs to the major facilitator superfamily. Proton-dependent oligopeptide transporter (POT/PTR) (TC 2.A.17) family.</text>
</comment>
<keyword evidence="3 7" id="KW-0812">Transmembrane</keyword>
<feature type="transmembrane region" description="Helical" evidence="7">
    <location>
        <begin position="113"/>
        <end position="134"/>
    </location>
</feature>
<dbReference type="PANTHER" id="PTHR11654">
    <property type="entry name" value="OLIGOPEPTIDE TRANSPORTER-RELATED"/>
    <property type="match status" value="1"/>
</dbReference>
<dbReference type="GO" id="GO:0016020">
    <property type="term" value="C:membrane"/>
    <property type="evidence" value="ECO:0007669"/>
    <property type="project" value="UniProtKB-SubCell"/>
</dbReference>
<feature type="transmembrane region" description="Helical" evidence="7">
    <location>
        <begin position="484"/>
        <end position="504"/>
    </location>
</feature>
<evidence type="ECO:0000256" key="7">
    <source>
        <dbReference type="SAM" id="Phobius"/>
    </source>
</evidence>
<accession>A0A2J5HEX9</accession>
<evidence type="ECO:0000256" key="3">
    <source>
        <dbReference type="ARBA" id="ARBA00022692"/>
    </source>
</evidence>
<protein>
    <submittedName>
        <fullName evidence="8">POT peptide transporter</fullName>
    </submittedName>
</protein>
<evidence type="ECO:0000256" key="1">
    <source>
        <dbReference type="ARBA" id="ARBA00004141"/>
    </source>
</evidence>
<dbReference type="SUPFAM" id="SSF103473">
    <property type="entry name" value="MFS general substrate transporter"/>
    <property type="match status" value="1"/>
</dbReference>
<dbReference type="InterPro" id="IPR036259">
    <property type="entry name" value="MFS_trans_sf"/>
</dbReference>
<evidence type="ECO:0000256" key="6">
    <source>
        <dbReference type="SAM" id="MobiDB-lite"/>
    </source>
</evidence>
<dbReference type="Pfam" id="PF00854">
    <property type="entry name" value="PTR2"/>
    <property type="match status" value="1"/>
</dbReference>
<feature type="transmembrane region" description="Helical" evidence="7">
    <location>
        <begin position="84"/>
        <end position="106"/>
    </location>
</feature>
<gene>
    <name evidence="8" type="ORF">BDW42DRAFT_39338</name>
</gene>
<dbReference type="OrthoDB" id="8904098at2759"/>
<evidence type="ECO:0000313" key="9">
    <source>
        <dbReference type="Proteomes" id="UP000235023"/>
    </source>
</evidence>
<proteinExistence type="inferred from homology"/>
<feature type="transmembrane region" description="Helical" evidence="7">
    <location>
        <begin position="510"/>
        <end position="532"/>
    </location>
</feature>
<dbReference type="Proteomes" id="UP000235023">
    <property type="component" value="Unassembled WGS sequence"/>
</dbReference>
<feature type="transmembrane region" description="Helical" evidence="7">
    <location>
        <begin position="379"/>
        <end position="398"/>
    </location>
</feature>
<dbReference type="GO" id="GO:0006857">
    <property type="term" value="P:oligopeptide transport"/>
    <property type="evidence" value="ECO:0007669"/>
    <property type="project" value="InterPro"/>
</dbReference>
<feature type="transmembrane region" description="Helical" evidence="7">
    <location>
        <begin position="225"/>
        <end position="245"/>
    </location>
</feature>
<dbReference type="GO" id="GO:0022857">
    <property type="term" value="F:transmembrane transporter activity"/>
    <property type="evidence" value="ECO:0007669"/>
    <property type="project" value="InterPro"/>
</dbReference>
<dbReference type="InterPro" id="IPR000109">
    <property type="entry name" value="POT_fam"/>
</dbReference>
<reference evidence="9" key="1">
    <citation type="submission" date="2017-12" db="EMBL/GenBank/DDBJ databases">
        <authorList>
            <consortium name="DOE Joint Genome Institute"/>
            <person name="Mondo S.J."/>
            <person name="Kjaerbolling I."/>
            <person name="Vesth T.C."/>
            <person name="Frisvad J.C."/>
            <person name="Nybo J.L."/>
            <person name="Theobald S."/>
            <person name="Kuo A."/>
            <person name="Bowyer P."/>
            <person name="Matsuda Y."/>
            <person name="Lyhne E.K."/>
            <person name="Kogle M.E."/>
            <person name="Clum A."/>
            <person name="Lipzen A."/>
            <person name="Salamov A."/>
            <person name="Ngan C.Y."/>
            <person name="Daum C."/>
            <person name="Chiniquy J."/>
            <person name="Barry K."/>
            <person name="LaButti K."/>
            <person name="Haridas S."/>
            <person name="Simmons B.A."/>
            <person name="Magnuson J.K."/>
            <person name="Mortensen U.H."/>
            <person name="Larsen T.O."/>
            <person name="Grigoriev I.V."/>
            <person name="Baker S.E."/>
            <person name="Andersen M.R."/>
            <person name="Nordberg H.P."/>
            <person name="Cantor M.N."/>
            <person name="Hua S.X."/>
        </authorList>
    </citation>
    <scope>NUCLEOTIDE SEQUENCE [LARGE SCALE GENOMIC DNA]</scope>
    <source>
        <strain evidence="9">IBT 19404</strain>
    </source>
</reference>
<keyword evidence="9" id="KW-1185">Reference proteome</keyword>
<feature type="transmembrane region" description="Helical" evidence="7">
    <location>
        <begin position="140"/>
        <end position="159"/>
    </location>
</feature>
<dbReference type="AlphaFoldDB" id="A0A2J5HEX9"/>
<comment type="subcellular location">
    <subcellularLocation>
        <location evidence="1">Membrane</location>
        <topology evidence="1">Multi-pass membrane protein</topology>
    </subcellularLocation>
</comment>
<dbReference type="PROSITE" id="PS01022">
    <property type="entry name" value="PTR2_1"/>
    <property type="match status" value="1"/>
</dbReference>
<dbReference type="InterPro" id="IPR018456">
    <property type="entry name" value="PTR2_symporter_CS"/>
</dbReference>
<feature type="transmembrane region" description="Helical" evidence="7">
    <location>
        <begin position="345"/>
        <end position="367"/>
    </location>
</feature>